<gene>
    <name evidence="2" type="ORF">BWX42_01015</name>
</gene>
<keyword evidence="1" id="KW-0472">Membrane</keyword>
<dbReference type="Pfam" id="PF04977">
    <property type="entry name" value="DivIC"/>
    <property type="match status" value="1"/>
</dbReference>
<reference evidence="2 3" key="1">
    <citation type="submission" date="2017-01" db="EMBL/GenBank/DDBJ databases">
        <title>Complete Genome Sequence of Dolosigranulum pigrum isolated from a Patient with interstitial lung disease.</title>
        <authorList>
            <person name="Mukhopadhyay R."/>
            <person name="Joaquin J."/>
            <person name="Hogue R."/>
            <person name="Fitzgerald S."/>
            <person name="Jospin G."/>
            <person name="Eisen J.A."/>
            <person name="Chaturvedi V."/>
        </authorList>
    </citation>
    <scope>NUCLEOTIDE SEQUENCE [LARGE SCALE GENOMIC DNA]</scope>
    <source>
        <strain evidence="2 3">15S00348</strain>
    </source>
</reference>
<dbReference type="EMBL" id="MUYF01000003">
    <property type="protein sequence ID" value="OOL80554.1"/>
    <property type="molecule type" value="Genomic_DNA"/>
</dbReference>
<evidence type="ECO:0000313" key="3">
    <source>
        <dbReference type="Proteomes" id="UP000190409"/>
    </source>
</evidence>
<dbReference type="AlphaFoldDB" id="A0A1S8KLC0"/>
<dbReference type="Proteomes" id="UP000190409">
    <property type="component" value="Unassembled WGS sequence"/>
</dbReference>
<evidence type="ECO:0000313" key="2">
    <source>
        <dbReference type="EMBL" id="OOL80554.1"/>
    </source>
</evidence>
<dbReference type="RefSeq" id="WP_004634578.1">
    <property type="nucleotide sequence ID" value="NZ_CBCRTD010000001.1"/>
</dbReference>
<feature type="transmembrane region" description="Helical" evidence="1">
    <location>
        <begin position="38"/>
        <end position="57"/>
    </location>
</feature>
<evidence type="ECO:0000256" key="1">
    <source>
        <dbReference type="SAM" id="Phobius"/>
    </source>
</evidence>
<sequence>MNQNQESNITQLNNSHTRAYHQSQQIVKKRKAYLKKRMMLIVGVGMLLLTILAVPTLNNYMKAHDLREERQLASDELKLVKGYQEDLQYYIKQLNDEQYVAKLARNEYYVTGEGEIVFNLPDEHIPDYQRVIQQHKEDRHLLRHPEDATEPQSE</sequence>
<organism evidence="2 3">
    <name type="scientific">Dolosigranulum pigrum</name>
    <dbReference type="NCBI Taxonomy" id="29394"/>
    <lineage>
        <taxon>Bacteria</taxon>
        <taxon>Bacillati</taxon>
        <taxon>Bacillota</taxon>
        <taxon>Bacilli</taxon>
        <taxon>Lactobacillales</taxon>
        <taxon>Carnobacteriaceae</taxon>
        <taxon>Dolosigranulum</taxon>
    </lineage>
</organism>
<proteinExistence type="predicted"/>
<dbReference type="PANTHER" id="PTHR40027">
    <property type="entry name" value="CELL DIVISION PROTEIN DIVIC"/>
    <property type="match status" value="1"/>
</dbReference>
<keyword evidence="1" id="KW-0812">Transmembrane</keyword>
<dbReference type="GO" id="GO:0051301">
    <property type="term" value="P:cell division"/>
    <property type="evidence" value="ECO:0007669"/>
    <property type="project" value="InterPro"/>
</dbReference>
<evidence type="ECO:0008006" key="4">
    <source>
        <dbReference type="Google" id="ProtNLM"/>
    </source>
</evidence>
<dbReference type="PANTHER" id="PTHR40027:SF1">
    <property type="entry name" value="CELL DIVISION PROTEIN DIVIC"/>
    <property type="match status" value="1"/>
</dbReference>
<dbReference type="InterPro" id="IPR007060">
    <property type="entry name" value="FtsL/DivIC"/>
</dbReference>
<protein>
    <recommendedName>
        <fullName evidence="4">Septum formation initiator family protein</fullName>
    </recommendedName>
</protein>
<keyword evidence="1" id="KW-1133">Transmembrane helix</keyword>
<comment type="caution">
    <text evidence="2">The sequence shown here is derived from an EMBL/GenBank/DDBJ whole genome shotgun (WGS) entry which is preliminary data.</text>
</comment>
<dbReference type="InterPro" id="IPR039076">
    <property type="entry name" value="DivIC"/>
</dbReference>
<accession>A0A1S8KLC0</accession>
<dbReference type="GeneID" id="42693538"/>
<name>A0A1S8KLC0_9LACT</name>